<evidence type="ECO:0000256" key="2">
    <source>
        <dbReference type="ARBA" id="ARBA00022737"/>
    </source>
</evidence>
<keyword evidence="5" id="KW-1133">Transmembrane helix</keyword>
<dbReference type="Proteomes" id="UP001284537">
    <property type="component" value="Unassembled WGS sequence"/>
</dbReference>
<evidence type="ECO:0000256" key="3">
    <source>
        <dbReference type="ARBA" id="ARBA00023157"/>
    </source>
</evidence>
<keyword evidence="9" id="KW-1185">Reference proteome</keyword>
<keyword evidence="1 6" id="KW-0732">Signal</keyword>
<keyword evidence="3" id="KW-1015">Disulfide bond</keyword>
<evidence type="ECO:0000256" key="6">
    <source>
        <dbReference type="SAM" id="SignalP"/>
    </source>
</evidence>
<feature type="chain" id="PRO_5047376584" evidence="6">
    <location>
        <begin position="22"/>
        <end position="222"/>
    </location>
</feature>
<evidence type="ECO:0000256" key="4">
    <source>
        <dbReference type="ARBA" id="ARBA00023180"/>
    </source>
</evidence>
<organism evidence="8 9">
    <name type="scientific">Methylomonas defluvii</name>
    <dbReference type="NCBI Taxonomy" id="3045149"/>
    <lineage>
        <taxon>Bacteria</taxon>
        <taxon>Pseudomonadati</taxon>
        <taxon>Pseudomonadota</taxon>
        <taxon>Gammaproteobacteria</taxon>
        <taxon>Methylococcales</taxon>
        <taxon>Methylococcaceae</taxon>
        <taxon>Methylomonas</taxon>
    </lineage>
</organism>
<evidence type="ECO:0000313" key="9">
    <source>
        <dbReference type="Proteomes" id="UP001284537"/>
    </source>
</evidence>
<dbReference type="SMART" id="SM00281">
    <property type="entry name" value="LamB"/>
    <property type="match status" value="1"/>
</dbReference>
<sequence>MNKKQLLPVAIALLTSQPILASVSSSFDVDSENWQIVSFADFSQNNYSIIGQYQPSHVSGGGNPGNYLAATDPDSGDFTFSAPAAFLGAQTGATGLSYDLTYRDGAVNWQTTDVMLVGNGQRLLWKRDPNIVPDSSWTHISLTFAPSSEWRLGSTGGVFASQSDFQNVLSNLSGLYIHGEFTNGIIETAGLDNVVLQTVPLPGAFWLFGVGVAGFWSFSRRG</sequence>
<gene>
    <name evidence="8" type="ORF">QLH52_17010</name>
</gene>
<protein>
    <submittedName>
        <fullName evidence="8">Laminin B domain-containing protein</fullName>
    </submittedName>
</protein>
<dbReference type="EMBL" id="JAXARY010000017">
    <property type="protein sequence ID" value="MDX8129001.1"/>
    <property type="molecule type" value="Genomic_DNA"/>
</dbReference>
<evidence type="ECO:0000259" key="7">
    <source>
        <dbReference type="PROSITE" id="PS51115"/>
    </source>
</evidence>
<dbReference type="PROSITE" id="PS51115">
    <property type="entry name" value="LAMININ_IVA"/>
    <property type="match status" value="1"/>
</dbReference>
<evidence type="ECO:0000256" key="1">
    <source>
        <dbReference type="ARBA" id="ARBA00022729"/>
    </source>
</evidence>
<dbReference type="InterPro" id="IPR000034">
    <property type="entry name" value="Laminin_IV"/>
</dbReference>
<dbReference type="RefSeq" id="WP_319962339.1">
    <property type="nucleotide sequence ID" value="NZ_JAXARY010000017.1"/>
</dbReference>
<comment type="caution">
    <text evidence="8">The sequence shown here is derived from an EMBL/GenBank/DDBJ whole genome shotgun (WGS) entry which is preliminary data.</text>
</comment>
<keyword evidence="5" id="KW-0472">Membrane</keyword>
<dbReference type="Pfam" id="PF00052">
    <property type="entry name" value="Laminin_B"/>
    <property type="match status" value="1"/>
</dbReference>
<evidence type="ECO:0000256" key="5">
    <source>
        <dbReference type="SAM" id="Phobius"/>
    </source>
</evidence>
<keyword evidence="2" id="KW-0677">Repeat</keyword>
<keyword evidence="4" id="KW-0325">Glycoprotein</keyword>
<feature type="signal peptide" evidence="6">
    <location>
        <begin position="1"/>
        <end position="21"/>
    </location>
</feature>
<keyword evidence="5" id="KW-0812">Transmembrane</keyword>
<feature type="transmembrane region" description="Helical" evidence="5">
    <location>
        <begin position="199"/>
        <end position="218"/>
    </location>
</feature>
<proteinExistence type="predicted"/>
<feature type="domain" description="Laminin IV type A" evidence="7">
    <location>
        <begin position="29"/>
        <end position="220"/>
    </location>
</feature>
<name>A0ABU4UHQ3_9GAMM</name>
<reference evidence="8 9" key="1">
    <citation type="submission" date="2023-11" db="EMBL/GenBank/DDBJ databases">
        <authorList>
            <person name="Ouyang M.-Y."/>
        </authorList>
    </citation>
    <scope>NUCLEOTIDE SEQUENCE [LARGE SCALE GENOMIC DNA]</scope>
    <source>
        <strain evidence="8 9">OY6</strain>
    </source>
</reference>
<evidence type="ECO:0000313" key="8">
    <source>
        <dbReference type="EMBL" id="MDX8129001.1"/>
    </source>
</evidence>
<accession>A0ABU4UHQ3</accession>